<evidence type="ECO:0000313" key="2">
    <source>
        <dbReference type="EMBL" id="KII64125.1"/>
    </source>
</evidence>
<reference evidence="2 3" key="1">
    <citation type="journal article" date="2014" name="Genome Biol. Evol.">
        <title>The genome of the myxosporean Thelohanellus kitauei shows adaptations to nutrient acquisition within its fish host.</title>
        <authorList>
            <person name="Yang Y."/>
            <person name="Xiong J."/>
            <person name="Zhou Z."/>
            <person name="Huo F."/>
            <person name="Miao W."/>
            <person name="Ran C."/>
            <person name="Liu Y."/>
            <person name="Zhang J."/>
            <person name="Feng J."/>
            <person name="Wang M."/>
            <person name="Wang M."/>
            <person name="Wang L."/>
            <person name="Yao B."/>
        </authorList>
    </citation>
    <scope>NUCLEOTIDE SEQUENCE [LARGE SCALE GENOMIC DNA]</scope>
    <source>
        <strain evidence="2">Wuqing</strain>
    </source>
</reference>
<organism evidence="2 3">
    <name type="scientific">Thelohanellus kitauei</name>
    <name type="common">Myxosporean</name>
    <dbReference type="NCBI Taxonomy" id="669202"/>
    <lineage>
        <taxon>Eukaryota</taxon>
        <taxon>Metazoa</taxon>
        <taxon>Cnidaria</taxon>
        <taxon>Myxozoa</taxon>
        <taxon>Myxosporea</taxon>
        <taxon>Bivalvulida</taxon>
        <taxon>Platysporina</taxon>
        <taxon>Myxobolidae</taxon>
        <taxon>Thelohanellus</taxon>
    </lineage>
</organism>
<name>A0A0C2MIG6_THEKT</name>
<proteinExistence type="predicted"/>
<feature type="coiled-coil region" evidence="1">
    <location>
        <begin position="100"/>
        <end position="127"/>
    </location>
</feature>
<dbReference type="Proteomes" id="UP000031668">
    <property type="component" value="Unassembled WGS sequence"/>
</dbReference>
<gene>
    <name evidence="2" type="ORF">RF11_02552</name>
</gene>
<keyword evidence="1" id="KW-0175">Coiled coil</keyword>
<accession>A0A0C2MIG6</accession>
<evidence type="ECO:0000256" key="1">
    <source>
        <dbReference type="SAM" id="Coils"/>
    </source>
</evidence>
<keyword evidence="3" id="KW-1185">Reference proteome</keyword>
<dbReference type="AlphaFoldDB" id="A0A0C2MIG6"/>
<dbReference type="EMBL" id="JWZT01004433">
    <property type="protein sequence ID" value="KII64125.1"/>
    <property type="molecule type" value="Genomic_DNA"/>
</dbReference>
<evidence type="ECO:0000313" key="3">
    <source>
        <dbReference type="Proteomes" id="UP000031668"/>
    </source>
</evidence>
<sequence>MTNCIPRRKELEELFSLLESEDSSVKSQFKNSQDQNTKNTQKIVALEKLIKATQANIKDVIKKMPGLTGEPLGYVQRELWGFEEELKRQQQERDYLTALNTKVDESVNAYKKRLQELEDELKKYTIELQDPKICGQ</sequence>
<protein>
    <submittedName>
        <fullName evidence="2">Uncharacterized protein</fullName>
    </submittedName>
</protein>
<comment type="caution">
    <text evidence="2">The sequence shown here is derived from an EMBL/GenBank/DDBJ whole genome shotgun (WGS) entry which is preliminary data.</text>
</comment>